<feature type="repeat" description="ANK" evidence="7">
    <location>
        <begin position="400"/>
        <end position="433"/>
    </location>
</feature>
<keyword evidence="12" id="KW-1185">Reference proteome</keyword>
<dbReference type="InterPro" id="IPR036770">
    <property type="entry name" value="Ankyrin_rpt-contain_sf"/>
</dbReference>
<keyword evidence="3" id="KW-0677">Repeat</keyword>
<dbReference type="EMBL" id="RWGY01000011">
    <property type="protein sequence ID" value="TVU30196.1"/>
    <property type="molecule type" value="Genomic_DNA"/>
</dbReference>
<feature type="transmembrane region" description="Helical" evidence="9">
    <location>
        <begin position="546"/>
        <end position="569"/>
    </location>
</feature>
<evidence type="ECO:0000256" key="2">
    <source>
        <dbReference type="ARBA" id="ARBA00022692"/>
    </source>
</evidence>
<dbReference type="Pfam" id="PF12796">
    <property type="entry name" value="Ank_2"/>
    <property type="match status" value="2"/>
</dbReference>
<dbReference type="PANTHER" id="PTHR24186">
    <property type="entry name" value="PROTEIN PHOSPHATASE 1 REGULATORY SUBUNIT"/>
    <property type="match status" value="1"/>
</dbReference>
<evidence type="ECO:0000259" key="10">
    <source>
        <dbReference type="Pfam" id="PF13962"/>
    </source>
</evidence>
<feature type="transmembrane region" description="Helical" evidence="9">
    <location>
        <begin position="660"/>
        <end position="685"/>
    </location>
</feature>
<dbReference type="AlphaFoldDB" id="A0A5J9V2T4"/>
<evidence type="ECO:0000256" key="7">
    <source>
        <dbReference type="PROSITE-ProRule" id="PRU00023"/>
    </source>
</evidence>
<comment type="subcellular location">
    <subcellularLocation>
        <location evidence="1">Membrane</location>
        <topology evidence="1">Multi-pass membrane protein</topology>
    </subcellularLocation>
</comment>
<organism evidence="11 12">
    <name type="scientific">Eragrostis curvula</name>
    <name type="common">weeping love grass</name>
    <dbReference type="NCBI Taxonomy" id="38414"/>
    <lineage>
        <taxon>Eukaryota</taxon>
        <taxon>Viridiplantae</taxon>
        <taxon>Streptophyta</taxon>
        <taxon>Embryophyta</taxon>
        <taxon>Tracheophyta</taxon>
        <taxon>Spermatophyta</taxon>
        <taxon>Magnoliopsida</taxon>
        <taxon>Liliopsida</taxon>
        <taxon>Poales</taxon>
        <taxon>Poaceae</taxon>
        <taxon>PACMAD clade</taxon>
        <taxon>Chloridoideae</taxon>
        <taxon>Eragrostideae</taxon>
        <taxon>Eragrostidinae</taxon>
        <taxon>Eragrostis</taxon>
    </lineage>
</organism>
<reference evidence="11 12" key="1">
    <citation type="journal article" date="2019" name="Sci. Rep.">
        <title>A high-quality genome of Eragrostis curvula grass provides insights into Poaceae evolution and supports new strategies to enhance forage quality.</title>
        <authorList>
            <person name="Carballo J."/>
            <person name="Santos B.A.C.M."/>
            <person name="Zappacosta D."/>
            <person name="Garbus I."/>
            <person name="Selva J.P."/>
            <person name="Gallo C.A."/>
            <person name="Diaz A."/>
            <person name="Albertini E."/>
            <person name="Caccamo M."/>
            <person name="Echenique V."/>
        </authorList>
    </citation>
    <scope>NUCLEOTIDE SEQUENCE [LARGE SCALE GENOMIC DNA]</scope>
    <source>
        <strain evidence="12">cv. Victoria</strain>
        <tissue evidence="11">Leaf</tissue>
    </source>
</reference>
<evidence type="ECO:0000313" key="12">
    <source>
        <dbReference type="Proteomes" id="UP000324897"/>
    </source>
</evidence>
<sequence>MASTAANGDEQPGGRDLPAASTSAEANALPPPALDPELFMAARRGDIERLSELLGLHNVDGVNPVDGDSLLHVVAGSGHGELFLRCSKMIYDVKNDLLVARNDKGDTPLHCAAAAGNARMISNLVALATSSNVTSSGNEFVGMRNKRGETALHQAVRAASMRSIDMLMFVDPELACIPCAEDEGDTTSPLYLATSLGKEDIAGLLIHRSNRKLSYSGPHGRNVLHAAVSRGKAPLHAALLKLLQWFEDVTVEVSEGNRHINVPLVSHLTKQRDGQTGSTPLHLAAALEGWPDASILSRCFPNVWPQPKSALKLLLNANPCAAYQPDTQGLYPIHVAALSGSLDQVRILLQKCPECATLQDGNGRTFLHVAVENGRHRVVDYACRLMPQEFSSVLNVQDNNGDTALHRAIHVGNLPVFMCLIQNQLVDLNLANKDELTPLDLSWCRIPQLFYYGLNPRCLIHLTLQLVGAPCGGIRPDLISEELIPNMDERAVSGHLTNAAQVMGIVSVLVATVTFASAFTLPGGFRSGSSNAGTPFLAGTYAFDAFILADTLAFICSCLATFSLIFAGVPAMDINLRLWYFESSALLLRSSGRSLLVAFALGLYLVLAPVAHATAIAICVTISITLLYGNSEAQQILSIINTARARLGTRLSIRWSGIFMFYNVFINVGLNFWSFLIIFGLPAIWN</sequence>
<feature type="transmembrane region" description="Helical" evidence="9">
    <location>
        <begin position="502"/>
        <end position="525"/>
    </location>
</feature>
<evidence type="ECO:0000256" key="9">
    <source>
        <dbReference type="SAM" id="Phobius"/>
    </source>
</evidence>
<feature type="repeat" description="ANK" evidence="7">
    <location>
        <begin position="104"/>
        <end position="136"/>
    </location>
</feature>
<feature type="non-terminal residue" evidence="11">
    <location>
        <position position="1"/>
    </location>
</feature>
<keyword evidence="6 9" id="KW-0472">Membrane</keyword>
<evidence type="ECO:0000256" key="3">
    <source>
        <dbReference type="ARBA" id="ARBA00022737"/>
    </source>
</evidence>
<dbReference type="InterPro" id="IPR026961">
    <property type="entry name" value="PGG_dom"/>
</dbReference>
<feature type="domain" description="PGG" evidence="10">
    <location>
        <begin position="495"/>
        <end position="606"/>
    </location>
</feature>
<gene>
    <name evidence="11" type="ORF">EJB05_21806</name>
</gene>
<evidence type="ECO:0000256" key="4">
    <source>
        <dbReference type="ARBA" id="ARBA00022989"/>
    </source>
</evidence>
<dbReference type="PANTHER" id="PTHR24186:SF50">
    <property type="entry name" value="ANKYRIN REPEAT-CONTAINING PROTEIN ITN1-LIKE ISOFORM X1"/>
    <property type="match status" value="1"/>
</dbReference>
<feature type="repeat" description="ANK" evidence="7">
    <location>
        <begin position="328"/>
        <end position="351"/>
    </location>
</feature>
<keyword evidence="2 9" id="KW-0812">Transmembrane</keyword>
<dbReference type="Pfam" id="PF00023">
    <property type="entry name" value="Ank"/>
    <property type="match status" value="1"/>
</dbReference>
<accession>A0A5J9V2T4</accession>
<evidence type="ECO:0000256" key="5">
    <source>
        <dbReference type="ARBA" id="ARBA00023043"/>
    </source>
</evidence>
<name>A0A5J9V2T4_9POAL</name>
<dbReference type="PROSITE" id="PS50088">
    <property type="entry name" value="ANK_REPEAT"/>
    <property type="match status" value="3"/>
</dbReference>
<dbReference type="Pfam" id="PF13962">
    <property type="entry name" value="PGG"/>
    <property type="match status" value="1"/>
</dbReference>
<feature type="transmembrane region" description="Helical" evidence="9">
    <location>
        <begin position="595"/>
        <end position="628"/>
    </location>
</feature>
<keyword evidence="5 7" id="KW-0040">ANK repeat</keyword>
<dbReference type="Proteomes" id="UP000324897">
    <property type="component" value="Chromosome 1"/>
</dbReference>
<dbReference type="InterPro" id="IPR002110">
    <property type="entry name" value="Ankyrin_rpt"/>
</dbReference>
<dbReference type="Gene3D" id="1.25.40.20">
    <property type="entry name" value="Ankyrin repeat-containing domain"/>
    <property type="match status" value="2"/>
</dbReference>
<evidence type="ECO:0000313" key="11">
    <source>
        <dbReference type="EMBL" id="TVU30196.1"/>
    </source>
</evidence>
<proteinExistence type="predicted"/>
<evidence type="ECO:0000256" key="8">
    <source>
        <dbReference type="SAM" id="MobiDB-lite"/>
    </source>
</evidence>
<dbReference type="SUPFAM" id="SSF48403">
    <property type="entry name" value="Ankyrin repeat"/>
    <property type="match status" value="1"/>
</dbReference>
<dbReference type="SMART" id="SM00248">
    <property type="entry name" value="ANK"/>
    <property type="match status" value="8"/>
</dbReference>
<comment type="caution">
    <text evidence="11">The sequence shown here is derived from an EMBL/GenBank/DDBJ whole genome shotgun (WGS) entry which is preliminary data.</text>
</comment>
<dbReference type="OrthoDB" id="662453at2759"/>
<feature type="region of interest" description="Disordered" evidence="8">
    <location>
        <begin position="1"/>
        <end position="33"/>
    </location>
</feature>
<dbReference type="GO" id="GO:0005886">
    <property type="term" value="C:plasma membrane"/>
    <property type="evidence" value="ECO:0007669"/>
    <property type="project" value="TreeGrafter"/>
</dbReference>
<protein>
    <recommendedName>
        <fullName evidence="10">PGG domain-containing protein</fullName>
    </recommendedName>
</protein>
<keyword evidence="4 9" id="KW-1133">Transmembrane helix</keyword>
<evidence type="ECO:0000256" key="6">
    <source>
        <dbReference type="ARBA" id="ARBA00023136"/>
    </source>
</evidence>
<dbReference type="Gramene" id="TVU30196">
    <property type="protein sequence ID" value="TVU30196"/>
    <property type="gene ID" value="EJB05_21806"/>
</dbReference>
<evidence type="ECO:0000256" key="1">
    <source>
        <dbReference type="ARBA" id="ARBA00004141"/>
    </source>
</evidence>
<dbReference type="PROSITE" id="PS50297">
    <property type="entry name" value="ANK_REP_REGION"/>
    <property type="match status" value="2"/>
</dbReference>